<gene>
    <name evidence="1" type="ORF">RIEGSTA812A_PEG_1059</name>
</gene>
<accession>A0A484H660</accession>
<reference evidence="1" key="1">
    <citation type="submission" date="2018-10" db="EMBL/GenBank/DDBJ databases">
        <authorList>
            <person name="Gruber-Vodicka H."/>
            <person name="Jaeckle O."/>
        </authorList>
    </citation>
    <scope>NUCLEOTIDE SEQUENCE</scope>
</reference>
<dbReference type="EMBL" id="LR026963">
    <property type="protein sequence ID" value="VBB69586.1"/>
    <property type="molecule type" value="Genomic_DNA"/>
</dbReference>
<organism evidence="1">
    <name type="scientific">invertebrate metagenome</name>
    <dbReference type="NCBI Taxonomy" id="1711999"/>
    <lineage>
        <taxon>unclassified sequences</taxon>
        <taxon>metagenomes</taxon>
        <taxon>organismal metagenomes</taxon>
    </lineage>
</organism>
<evidence type="ECO:0000313" key="1">
    <source>
        <dbReference type="EMBL" id="VBB69586.1"/>
    </source>
</evidence>
<sequence length="164" mass="17588">MHKITRVQELVGVFHNRTRLEEAIADLVAAGFGHSDMSILSSHETIEAAEPPGKTVKEILLPFLSELKYDVPLVSAGLIALAAGPTAALVAGLVAAGVGSVAVREILSEITAMPHTEHFERALEAGSLILWVVIETPDREAAARAVFARHEAENVHTHLHRTRG</sequence>
<dbReference type="AlphaFoldDB" id="A0A484H660"/>
<protein>
    <recommendedName>
        <fullName evidence="2">General stress protein 17M-like domain-containing protein</fullName>
    </recommendedName>
</protein>
<evidence type="ECO:0008006" key="2">
    <source>
        <dbReference type="Google" id="ProtNLM"/>
    </source>
</evidence>
<name>A0A484H660_9ZZZZ</name>
<proteinExistence type="predicted"/>